<evidence type="ECO:0000313" key="2">
    <source>
        <dbReference type="EMBL" id="KAJ8374011.1"/>
    </source>
</evidence>
<evidence type="ECO:0000313" key="3">
    <source>
        <dbReference type="Proteomes" id="UP001152622"/>
    </source>
</evidence>
<dbReference type="EMBL" id="JAINUF010000002">
    <property type="protein sequence ID" value="KAJ8374011.1"/>
    <property type="molecule type" value="Genomic_DNA"/>
</dbReference>
<organism evidence="2 3">
    <name type="scientific">Synaphobranchus kaupii</name>
    <name type="common">Kaup's arrowtooth eel</name>
    <dbReference type="NCBI Taxonomy" id="118154"/>
    <lineage>
        <taxon>Eukaryota</taxon>
        <taxon>Metazoa</taxon>
        <taxon>Chordata</taxon>
        <taxon>Craniata</taxon>
        <taxon>Vertebrata</taxon>
        <taxon>Euteleostomi</taxon>
        <taxon>Actinopterygii</taxon>
        <taxon>Neopterygii</taxon>
        <taxon>Teleostei</taxon>
        <taxon>Anguilliformes</taxon>
        <taxon>Synaphobranchidae</taxon>
        <taxon>Synaphobranchus</taxon>
    </lineage>
</organism>
<comment type="caution">
    <text evidence="2">The sequence shown here is derived from an EMBL/GenBank/DDBJ whole genome shotgun (WGS) entry which is preliminary data.</text>
</comment>
<name>A0A9Q1J869_SYNKA</name>
<gene>
    <name evidence="2" type="ORF">SKAU_G00045910</name>
</gene>
<protein>
    <submittedName>
        <fullName evidence="2">Uncharacterized protein</fullName>
    </submittedName>
</protein>
<feature type="region of interest" description="Disordered" evidence="1">
    <location>
        <begin position="1"/>
        <end position="32"/>
    </location>
</feature>
<proteinExistence type="predicted"/>
<accession>A0A9Q1J869</accession>
<dbReference type="AlphaFoldDB" id="A0A9Q1J869"/>
<evidence type="ECO:0000256" key="1">
    <source>
        <dbReference type="SAM" id="MobiDB-lite"/>
    </source>
</evidence>
<keyword evidence="3" id="KW-1185">Reference proteome</keyword>
<dbReference type="Proteomes" id="UP001152622">
    <property type="component" value="Chromosome 2"/>
</dbReference>
<sequence>MTVLPRPELQELTPGTRSGARKHASGDARGLSDRVRGERLRMECRSAEIESSRAKMEVGGKDVQVCQARRLKRLRSREQWFLKPEQTLRLPGSLTPTALCPGLLALYSYHARLCCTFLGFCPVPMGPEPGLLRSQRRCLTQTEPTRWALTLEISHTGRVISTLTDIICCSLPIQRSQMAHCVLVLHAVGGTYRNDKRL</sequence>
<reference evidence="2" key="1">
    <citation type="journal article" date="2023" name="Science">
        <title>Genome structures resolve the early diversification of teleost fishes.</title>
        <authorList>
            <person name="Parey E."/>
            <person name="Louis A."/>
            <person name="Montfort J."/>
            <person name="Bouchez O."/>
            <person name="Roques C."/>
            <person name="Iampietro C."/>
            <person name="Lluch J."/>
            <person name="Castinel A."/>
            <person name="Donnadieu C."/>
            <person name="Desvignes T."/>
            <person name="Floi Bucao C."/>
            <person name="Jouanno E."/>
            <person name="Wen M."/>
            <person name="Mejri S."/>
            <person name="Dirks R."/>
            <person name="Jansen H."/>
            <person name="Henkel C."/>
            <person name="Chen W.J."/>
            <person name="Zahm M."/>
            <person name="Cabau C."/>
            <person name="Klopp C."/>
            <person name="Thompson A.W."/>
            <person name="Robinson-Rechavi M."/>
            <person name="Braasch I."/>
            <person name="Lecointre G."/>
            <person name="Bobe J."/>
            <person name="Postlethwait J.H."/>
            <person name="Berthelot C."/>
            <person name="Roest Crollius H."/>
            <person name="Guiguen Y."/>
        </authorList>
    </citation>
    <scope>NUCLEOTIDE SEQUENCE</scope>
    <source>
        <strain evidence="2">WJC10195</strain>
    </source>
</reference>